<name>A0A1M6RZN6_PSETH</name>
<evidence type="ECO:0000313" key="1">
    <source>
        <dbReference type="EMBL" id="SHK37974.1"/>
    </source>
</evidence>
<gene>
    <name evidence="1" type="ORF">SAMN05443637_105244</name>
</gene>
<dbReference type="AlphaFoldDB" id="A0A1M6RZN6"/>
<organism evidence="1 2">
    <name type="scientific">Pseudonocardia thermophila</name>
    <dbReference type="NCBI Taxonomy" id="1848"/>
    <lineage>
        <taxon>Bacteria</taxon>
        <taxon>Bacillati</taxon>
        <taxon>Actinomycetota</taxon>
        <taxon>Actinomycetes</taxon>
        <taxon>Pseudonocardiales</taxon>
        <taxon>Pseudonocardiaceae</taxon>
        <taxon>Pseudonocardia</taxon>
    </lineage>
</organism>
<dbReference type="EMBL" id="FRAP01000005">
    <property type="protein sequence ID" value="SHK37974.1"/>
    <property type="molecule type" value="Genomic_DNA"/>
</dbReference>
<evidence type="ECO:0000313" key="2">
    <source>
        <dbReference type="Proteomes" id="UP000184363"/>
    </source>
</evidence>
<sequence length="47" mass="4858">MHPGTQLPPEVAALVPADLGRLVTPDNAALLAVHDRVAERFAAIVSG</sequence>
<dbReference type="STRING" id="1848.SAMN05443637_105244"/>
<dbReference type="Proteomes" id="UP000184363">
    <property type="component" value="Unassembled WGS sequence"/>
</dbReference>
<protein>
    <submittedName>
        <fullName evidence="1">Uncharacterized protein</fullName>
    </submittedName>
</protein>
<keyword evidence="2" id="KW-1185">Reference proteome</keyword>
<reference evidence="1 2" key="1">
    <citation type="submission" date="2016-11" db="EMBL/GenBank/DDBJ databases">
        <authorList>
            <person name="Jaros S."/>
            <person name="Januszkiewicz K."/>
            <person name="Wedrychowicz H."/>
        </authorList>
    </citation>
    <scope>NUCLEOTIDE SEQUENCE [LARGE SCALE GENOMIC DNA]</scope>
    <source>
        <strain evidence="1 2">DSM 43832</strain>
    </source>
</reference>
<accession>A0A1M6RZN6</accession>
<proteinExistence type="predicted"/>